<dbReference type="PRINTS" id="PR00398">
    <property type="entry name" value="STRDHORMONER"/>
</dbReference>
<comment type="similarity">
    <text evidence="16">Belongs to the nuclear hormone receptor family.</text>
</comment>
<dbReference type="FunFam" id="3.30.50.10:FF:000028">
    <property type="entry name" value="Nuclear receptor subfamily 2, group E, member 3"/>
    <property type="match status" value="1"/>
</dbReference>
<evidence type="ECO:0000256" key="14">
    <source>
        <dbReference type="ARBA" id="ARBA00079595"/>
    </source>
</evidence>
<evidence type="ECO:0000313" key="19">
    <source>
        <dbReference type="EMBL" id="KDR22520.1"/>
    </source>
</evidence>
<dbReference type="InterPro" id="IPR013088">
    <property type="entry name" value="Znf_NHR/GATA"/>
</dbReference>
<dbReference type="SUPFAM" id="SSF57716">
    <property type="entry name" value="Glucocorticoid receptor-like (DNA-binding domain)"/>
    <property type="match status" value="1"/>
</dbReference>
<gene>
    <name evidence="19" type="ORF">L798_02234</name>
</gene>
<dbReference type="PRINTS" id="PR00047">
    <property type="entry name" value="STROIDFINGER"/>
</dbReference>
<evidence type="ECO:0000256" key="13">
    <source>
        <dbReference type="ARBA" id="ARBA00071097"/>
    </source>
</evidence>
<dbReference type="SMART" id="SM00399">
    <property type="entry name" value="ZnF_C4"/>
    <property type="match status" value="1"/>
</dbReference>
<dbReference type="PROSITE" id="PS51843">
    <property type="entry name" value="NR_LBD"/>
    <property type="match status" value="1"/>
</dbReference>
<evidence type="ECO:0000256" key="6">
    <source>
        <dbReference type="ARBA" id="ARBA00022843"/>
    </source>
</evidence>
<comment type="subcellular location">
    <subcellularLocation>
        <location evidence="1 16">Nucleus</location>
    </subcellularLocation>
</comment>
<feature type="domain" description="NR LBD" evidence="18">
    <location>
        <begin position="372"/>
        <end position="589"/>
    </location>
</feature>
<dbReference type="InterPro" id="IPR000536">
    <property type="entry name" value="Nucl_hrmn_rcpt_lig-bd"/>
</dbReference>
<name>A0A067RPG0_ZOONE</name>
<dbReference type="AlphaFoldDB" id="A0A067RPG0"/>
<dbReference type="Gene3D" id="1.10.565.10">
    <property type="entry name" value="Retinoid X Receptor"/>
    <property type="match status" value="1"/>
</dbReference>
<dbReference type="STRING" id="136037.A0A067RPG0"/>
<keyword evidence="11 16" id="KW-0539">Nucleus</keyword>
<dbReference type="PANTHER" id="PTHR24083">
    <property type="entry name" value="NUCLEAR HORMONE RECEPTOR"/>
    <property type="match status" value="1"/>
</dbReference>
<dbReference type="Gene3D" id="3.30.50.10">
    <property type="entry name" value="Erythroid Transcription Factor GATA-1, subunit A"/>
    <property type="match status" value="1"/>
</dbReference>
<dbReference type="GO" id="GO:0003700">
    <property type="term" value="F:DNA-binding transcription factor activity"/>
    <property type="evidence" value="ECO:0007669"/>
    <property type="project" value="InterPro"/>
</dbReference>
<evidence type="ECO:0000256" key="1">
    <source>
        <dbReference type="ARBA" id="ARBA00004123"/>
    </source>
</evidence>
<evidence type="ECO:0000256" key="10">
    <source>
        <dbReference type="ARBA" id="ARBA00023170"/>
    </source>
</evidence>
<dbReference type="InterPro" id="IPR050274">
    <property type="entry name" value="Nuclear_hormone_rcpt_NR2"/>
</dbReference>
<evidence type="ECO:0000256" key="15">
    <source>
        <dbReference type="ARBA" id="ARBA00082944"/>
    </source>
</evidence>
<keyword evidence="9 16" id="KW-0804">Transcription</keyword>
<evidence type="ECO:0000256" key="9">
    <source>
        <dbReference type="ARBA" id="ARBA00023163"/>
    </source>
</evidence>
<dbReference type="CDD" id="cd06970">
    <property type="entry name" value="NR_DBD_PNR"/>
    <property type="match status" value="1"/>
</dbReference>
<evidence type="ECO:0000259" key="18">
    <source>
        <dbReference type="PROSITE" id="PS51843"/>
    </source>
</evidence>
<dbReference type="OMA" id="HLTKIPM"/>
<keyword evidence="8 16" id="KW-0238">DNA-binding</keyword>
<dbReference type="Proteomes" id="UP000027135">
    <property type="component" value="Unassembled WGS sequence"/>
</dbReference>
<dbReference type="FunCoup" id="A0A067RPG0">
    <property type="interactions" value="90"/>
</dbReference>
<evidence type="ECO:0000256" key="2">
    <source>
        <dbReference type="ARBA" id="ARBA00022499"/>
    </source>
</evidence>
<evidence type="ECO:0000256" key="8">
    <source>
        <dbReference type="ARBA" id="ARBA00023125"/>
    </source>
</evidence>
<dbReference type="PROSITE" id="PS51030">
    <property type="entry name" value="NUCLEAR_REC_DBD_2"/>
    <property type="match status" value="1"/>
</dbReference>
<protein>
    <recommendedName>
        <fullName evidence="13">Photoreceptor-specific nuclear receptor</fullName>
    </recommendedName>
    <alternativeName>
        <fullName evidence="14">Nuclear receptor subfamily 2 group E member 3</fullName>
    </alternativeName>
    <alternativeName>
        <fullName evidence="15">Retina-specific nuclear receptor</fullName>
    </alternativeName>
</protein>
<keyword evidence="6" id="KW-0832">Ubl conjugation</keyword>
<keyword evidence="5 16" id="KW-0862">Zinc</keyword>
<dbReference type="InterPro" id="IPR035500">
    <property type="entry name" value="NHR-like_dom_sf"/>
</dbReference>
<dbReference type="GO" id="GO:0005634">
    <property type="term" value="C:nucleus"/>
    <property type="evidence" value="ECO:0007669"/>
    <property type="project" value="UniProtKB-SubCell"/>
</dbReference>
<evidence type="ECO:0000313" key="20">
    <source>
        <dbReference type="Proteomes" id="UP000027135"/>
    </source>
</evidence>
<dbReference type="InterPro" id="IPR001628">
    <property type="entry name" value="Znf_hrmn_rcpt"/>
</dbReference>
<dbReference type="SUPFAM" id="SSF48508">
    <property type="entry name" value="Nuclear receptor ligand-binding domain"/>
    <property type="match status" value="1"/>
</dbReference>
<dbReference type="InParanoid" id="A0A067RPG0"/>
<dbReference type="Pfam" id="PF00105">
    <property type="entry name" value="zf-C4"/>
    <property type="match status" value="1"/>
</dbReference>
<evidence type="ECO:0000256" key="11">
    <source>
        <dbReference type="ARBA" id="ARBA00023242"/>
    </source>
</evidence>
<dbReference type="PROSITE" id="PS00031">
    <property type="entry name" value="NUCLEAR_REC_DBD_1"/>
    <property type="match status" value="1"/>
</dbReference>
<comment type="function">
    <text evidence="12">Orphan nuclear receptor of retinal photoreceptor cells. Transcriptional factor that is an activator of rod development and repressor of cone development. Binds the promoter region of a number of rod- and cone-specific genes, including rhodopsin, M- and S-opsin and rod-specific phosphodiesterase beta subunit. Enhances rhodopsin expression. Represses M- and S-cone opsin expression.</text>
</comment>
<dbReference type="EMBL" id="KK852504">
    <property type="protein sequence ID" value="KDR22520.1"/>
    <property type="molecule type" value="Genomic_DNA"/>
</dbReference>
<keyword evidence="2" id="KW-1017">Isopeptide bond</keyword>
<dbReference type="GO" id="GO:0043565">
    <property type="term" value="F:sequence-specific DNA binding"/>
    <property type="evidence" value="ECO:0007669"/>
    <property type="project" value="InterPro"/>
</dbReference>
<evidence type="ECO:0000256" key="5">
    <source>
        <dbReference type="ARBA" id="ARBA00022833"/>
    </source>
</evidence>
<evidence type="ECO:0000256" key="4">
    <source>
        <dbReference type="ARBA" id="ARBA00022771"/>
    </source>
</evidence>
<dbReference type="CDD" id="cd06950">
    <property type="entry name" value="NR_LBD_Tlx_PNR_like"/>
    <property type="match status" value="1"/>
</dbReference>
<feature type="domain" description="Nuclear receptor" evidence="17">
    <location>
        <begin position="65"/>
        <end position="141"/>
    </location>
</feature>
<evidence type="ECO:0000256" key="7">
    <source>
        <dbReference type="ARBA" id="ARBA00023015"/>
    </source>
</evidence>
<keyword evidence="4 16" id="KW-0863">Zinc-finger</keyword>
<evidence type="ECO:0000256" key="3">
    <source>
        <dbReference type="ARBA" id="ARBA00022723"/>
    </source>
</evidence>
<keyword evidence="10 16" id="KW-0675">Receptor</keyword>
<feature type="non-terminal residue" evidence="19">
    <location>
        <position position="1"/>
    </location>
</feature>
<organism evidence="19 20">
    <name type="scientific">Zootermopsis nevadensis</name>
    <name type="common">Dampwood termite</name>
    <dbReference type="NCBI Taxonomy" id="136037"/>
    <lineage>
        <taxon>Eukaryota</taxon>
        <taxon>Metazoa</taxon>
        <taxon>Ecdysozoa</taxon>
        <taxon>Arthropoda</taxon>
        <taxon>Hexapoda</taxon>
        <taxon>Insecta</taxon>
        <taxon>Pterygota</taxon>
        <taxon>Neoptera</taxon>
        <taxon>Polyneoptera</taxon>
        <taxon>Dictyoptera</taxon>
        <taxon>Blattodea</taxon>
        <taxon>Blattoidea</taxon>
        <taxon>Termitoidae</taxon>
        <taxon>Termopsidae</taxon>
        <taxon>Zootermopsis</taxon>
    </lineage>
</organism>
<keyword evidence="7 16" id="KW-0805">Transcription regulation</keyword>
<sequence length="589" mass="64574">SQRECYSPASSSPHPLALCLGPPCTPSAHRTPPPAPPSFLLGPGHGHVSCPSSPPSAVKNKASLGLTCVVCGDTSSGKHYGILACNGCSGFFKRSVRRKLYYRCQAGTGRCIVDKAHRNQCQACRLKKCLQMGMNKDAVQNERQPRNTATIRPEALLEMDQERALREAAVAVGVFGGILLRFNLISLQLLNSVSVHIIAHIPHFITENIPVVYCASPIITLELTDGFSLKYLSCQYKSLYSSAFPFPISLFKSRGSLVSSIRSQSLTTDWTTAVRSLAGAENFSSSLYVQTGSGAHTASYPMGTGVVSRRPPVTLAMGLSPRYHTGMLTSPIELPPKQEAEDVQWSLNIFPPEDSIDVTNEETLPPAPRPLTCSAPTPTVSSLASQQFFFAIYQPIQETVYETSARLLFMAVKWAKNLPSFARLPFRDQVILLEEAWAELFLLNAVQWCMPLETSPLFSVSEHAAGVPNGKDSQVASDVRILNDTLLRFKAVGVDPAEFACLKAIVLFRSETRGLKDPAQVENLQDQAQVMLGQHTRGQYPGQAARFGRLLLMLPLLRQVSTGRIEQIFFQRTIGNTPMEKVLCDMYKN</sequence>
<reference evidence="19 20" key="1">
    <citation type="journal article" date="2014" name="Nat. Commun.">
        <title>Molecular traces of alternative social organization in a termite genome.</title>
        <authorList>
            <person name="Terrapon N."/>
            <person name="Li C."/>
            <person name="Robertson H.M."/>
            <person name="Ji L."/>
            <person name="Meng X."/>
            <person name="Booth W."/>
            <person name="Chen Z."/>
            <person name="Childers C.P."/>
            <person name="Glastad K.M."/>
            <person name="Gokhale K."/>
            <person name="Gowin J."/>
            <person name="Gronenberg W."/>
            <person name="Hermansen R.A."/>
            <person name="Hu H."/>
            <person name="Hunt B.G."/>
            <person name="Huylmans A.K."/>
            <person name="Khalil S.M."/>
            <person name="Mitchell R.D."/>
            <person name="Munoz-Torres M.C."/>
            <person name="Mustard J.A."/>
            <person name="Pan H."/>
            <person name="Reese J.T."/>
            <person name="Scharf M.E."/>
            <person name="Sun F."/>
            <person name="Vogel H."/>
            <person name="Xiao J."/>
            <person name="Yang W."/>
            <person name="Yang Z."/>
            <person name="Yang Z."/>
            <person name="Zhou J."/>
            <person name="Zhu J."/>
            <person name="Brent C.S."/>
            <person name="Elsik C.G."/>
            <person name="Goodisman M.A."/>
            <person name="Liberles D.A."/>
            <person name="Roe R.M."/>
            <person name="Vargo E.L."/>
            <person name="Vilcinskas A."/>
            <person name="Wang J."/>
            <person name="Bornberg-Bauer E."/>
            <person name="Korb J."/>
            <person name="Zhang G."/>
            <person name="Liebig J."/>
        </authorList>
    </citation>
    <scope>NUCLEOTIDE SEQUENCE [LARGE SCALE GENOMIC DNA]</scope>
    <source>
        <tissue evidence="19">Whole organism</tissue>
    </source>
</reference>
<dbReference type="Pfam" id="PF00104">
    <property type="entry name" value="Hormone_recep"/>
    <property type="match status" value="1"/>
</dbReference>
<evidence type="ECO:0000259" key="17">
    <source>
        <dbReference type="PROSITE" id="PS51030"/>
    </source>
</evidence>
<accession>A0A067RPG0</accession>
<dbReference type="GO" id="GO:0008270">
    <property type="term" value="F:zinc ion binding"/>
    <property type="evidence" value="ECO:0007669"/>
    <property type="project" value="UniProtKB-KW"/>
</dbReference>
<keyword evidence="3 16" id="KW-0479">Metal-binding</keyword>
<evidence type="ECO:0000256" key="12">
    <source>
        <dbReference type="ARBA" id="ARBA00053319"/>
    </source>
</evidence>
<dbReference type="FunFam" id="1.10.565.10:FF:000022">
    <property type="entry name" value="Nuclear receptor subfamily 2 group E member 3"/>
    <property type="match status" value="1"/>
</dbReference>
<dbReference type="eggNOG" id="KOG3575">
    <property type="taxonomic scope" value="Eukaryota"/>
</dbReference>
<dbReference type="InterPro" id="IPR001723">
    <property type="entry name" value="Nuclear_hrmn_rcpt"/>
</dbReference>
<keyword evidence="20" id="KW-1185">Reference proteome</keyword>
<dbReference type="SMART" id="SM00430">
    <property type="entry name" value="HOLI"/>
    <property type="match status" value="1"/>
</dbReference>
<dbReference type="GO" id="GO:0045944">
    <property type="term" value="P:positive regulation of transcription by RNA polymerase II"/>
    <property type="evidence" value="ECO:0007669"/>
    <property type="project" value="UniProtKB-ARBA"/>
</dbReference>
<proteinExistence type="inferred from homology"/>
<evidence type="ECO:0000256" key="16">
    <source>
        <dbReference type="RuleBase" id="RU004334"/>
    </source>
</evidence>